<feature type="region of interest" description="Disordered" evidence="1">
    <location>
        <begin position="152"/>
        <end position="230"/>
    </location>
</feature>
<dbReference type="EMBL" id="AZNF01000009">
    <property type="protein sequence ID" value="KID64053.1"/>
    <property type="molecule type" value="Genomic_DNA"/>
</dbReference>
<reference evidence="3 4" key="1">
    <citation type="journal article" date="2014" name="Proc. Natl. Acad. Sci. U.S.A.">
        <title>Trajectory and genomic determinants of fungal-pathogen speciation and host adaptation.</title>
        <authorList>
            <person name="Hu X."/>
            <person name="Xiao G."/>
            <person name="Zheng P."/>
            <person name="Shang Y."/>
            <person name="Su Y."/>
            <person name="Zhang X."/>
            <person name="Liu X."/>
            <person name="Zhan S."/>
            <person name="St Leger R.J."/>
            <person name="Wang C."/>
        </authorList>
    </citation>
    <scope>NUCLEOTIDE SEQUENCE [LARGE SCALE GENOMIC DNA]</scope>
    <source>
        <strain evidence="3 4">ARSEF 549</strain>
    </source>
</reference>
<keyword evidence="2" id="KW-0472">Membrane</keyword>
<feature type="transmembrane region" description="Helical" evidence="2">
    <location>
        <begin position="34"/>
        <end position="59"/>
    </location>
</feature>
<gene>
    <name evidence="3" type="ORF">MAN_07224</name>
</gene>
<feature type="compositionally biased region" description="Basic and acidic residues" evidence="1">
    <location>
        <begin position="158"/>
        <end position="173"/>
    </location>
</feature>
<evidence type="ECO:0000313" key="4">
    <source>
        <dbReference type="Proteomes" id="UP000031186"/>
    </source>
</evidence>
<feature type="compositionally biased region" description="Basic and acidic residues" evidence="1">
    <location>
        <begin position="216"/>
        <end position="230"/>
    </location>
</feature>
<keyword evidence="4" id="KW-1185">Reference proteome</keyword>
<protein>
    <submittedName>
        <fullName evidence="3">Uncharacterized protein</fullName>
    </submittedName>
</protein>
<sequence length="230" mass="25052">MTCMFLSLIITINTAILVEWICIFLPDGGNQRPLFFWTCHFIIWANIVYFTVAVILANLSSPQARRLNCVYAGHGCLCRVHCAALRHRVEIHERRPDVPLANGAADGGGRGRARDSGLVRAGDAQGREWDEAEGLDGIAAIPGKAADHLARWLRRPPRKDNPDGDDKDKDDSLSWHIGSSLDSRPLPNINADGLGLGNTTNGPQHEVGGCELGPKTADERYGCLRDGHGT</sequence>
<dbReference type="VEuPathDB" id="FungiDB:MAN_07224"/>
<proteinExistence type="predicted"/>
<dbReference type="OrthoDB" id="4935043at2759"/>
<feature type="region of interest" description="Disordered" evidence="1">
    <location>
        <begin position="100"/>
        <end position="125"/>
    </location>
</feature>
<name>A0A0B4F0Z2_METAF</name>
<feature type="non-terminal residue" evidence="3">
    <location>
        <position position="1"/>
    </location>
</feature>
<accession>A0A0B4F0Z2</accession>
<evidence type="ECO:0000256" key="2">
    <source>
        <dbReference type="SAM" id="Phobius"/>
    </source>
</evidence>
<dbReference type="HOGENOM" id="CLU_1046150_0_0_1"/>
<keyword evidence="2" id="KW-0812">Transmembrane</keyword>
<comment type="caution">
    <text evidence="3">The sequence shown here is derived from an EMBL/GenBank/DDBJ whole genome shotgun (WGS) entry which is preliminary data.</text>
</comment>
<evidence type="ECO:0000313" key="3">
    <source>
        <dbReference type="EMBL" id="KID64053.1"/>
    </source>
</evidence>
<feature type="transmembrane region" description="Helical" evidence="2">
    <location>
        <begin position="6"/>
        <end position="25"/>
    </location>
</feature>
<dbReference type="Proteomes" id="UP000031186">
    <property type="component" value="Unassembled WGS sequence"/>
</dbReference>
<evidence type="ECO:0000256" key="1">
    <source>
        <dbReference type="SAM" id="MobiDB-lite"/>
    </source>
</evidence>
<dbReference type="AlphaFoldDB" id="A0A0B4F0Z2"/>
<keyword evidence="2" id="KW-1133">Transmembrane helix</keyword>
<organism evidence="3 4">
    <name type="scientific">Metarhizium anisopliae (strain ARSEF 549)</name>
    <dbReference type="NCBI Taxonomy" id="3151832"/>
    <lineage>
        <taxon>Eukaryota</taxon>
        <taxon>Fungi</taxon>
        <taxon>Dikarya</taxon>
        <taxon>Ascomycota</taxon>
        <taxon>Pezizomycotina</taxon>
        <taxon>Sordariomycetes</taxon>
        <taxon>Hypocreomycetidae</taxon>
        <taxon>Hypocreales</taxon>
        <taxon>Clavicipitaceae</taxon>
        <taxon>Metarhizium</taxon>
    </lineage>
</organism>